<dbReference type="InterPro" id="IPR021732">
    <property type="entry name" value="DUF3301"/>
</dbReference>
<dbReference type="EMBL" id="APND01000002">
    <property type="protein sequence ID" value="MES1929169.1"/>
    <property type="molecule type" value="Genomic_DNA"/>
</dbReference>
<proteinExistence type="predicted"/>
<evidence type="ECO:0000313" key="2">
    <source>
        <dbReference type="Proteomes" id="UP001460888"/>
    </source>
</evidence>
<evidence type="ECO:0000313" key="1">
    <source>
        <dbReference type="EMBL" id="MES1929169.1"/>
    </source>
</evidence>
<organism evidence="1 2">
    <name type="scientific">Salinisphaera dokdonensis CL-ES53</name>
    <dbReference type="NCBI Taxonomy" id="1304272"/>
    <lineage>
        <taxon>Bacteria</taxon>
        <taxon>Pseudomonadati</taxon>
        <taxon>Pseudomonadota</taxon>
        <taxon>Gammaproteobacteria</taxon>
        <taxon>Salinisphaerales</taxon>
        <taxon>Salinisphaeraceae</taxon>
        <taxon>Salinisphaera</taxon>
    </lineage>
</organism>
<dbReference type="RefSeq" id="WP_353110662.1">
    <property type="nucleotide sequence ID" value="NZ_APND01000002.1"/>
</dbReference>
<keyword evidence="2" id="KW-1185">Reference proteome</keyword>
<dbReference type="Pfam" id="PF11743">
    <property type="entry name" value="DUF3301"/>
    <property type="match status" value="1"/>
</dbReference>
<comment type="caution">
    <text evidence="1">The sequence shown here is derived from an EMBL/GenBank/DDBJ whole genome shotgun (WGS) entry which is preliminary data.</text>
</comment>
<dbReference type="Proteomes" id="UP001460888">
    <property type="component" value="Unassembled WGS sequence"/>
</dbReference>
<evidence type="ECO:0008006" key="3">
    <source>
        <dbReference type="Google" id="ProtNLM"/>
    </source>
</evidence>
<protein>
    <recommendedName>
        <fullName evidence="3">DUF3301 domain-containing protein</fullName>
    </recommendedName>
</protein>
<name>A0ABV2B1B3_9GAMM</name>
<gene>
    <name evidence="1" type="ORF">SADO_07932</name>
</gene>
<reference evidence="1 2" key="1">
    <citation type="submission" date="2013-03" db="EMBL/GenBank/DDBJ databases">
        <title>Salinisphaera dokdonensis CL-ES53 Genome Sequencing.</title>
        <authorList>
            <person name="Li C."/>
            <person name="Lai Q."/>
            <person name="Shao Z."/>
        </authorList>
    </citation>
    <scope>NUCLEOTIDE SEQUENCE [LARGE SCALE GENOMIC DNA]</scope>
    <source>
        <strain evidence="1 2">CL-ES53</strain>
    </source>
</reference>
<sequence length="96" mass="11589">MFEFFPWLIGLSVLALFWWQSLGARWSARRAALKACEEAEVTFIDELAFQRLSLGRGTLKRRYRFEFYRRGDRRYAGWVDMRGQRVEHVEMDPHPF</sequence>
<accession>A0ABV2B1B3</accession>